<comment type="caution">
    <text evidence="2">The sequence shown here is derived from an EMBL/GenBank/DDBJ whole genome shotgun (WGS) entry which is preliminary data.</text>
</comment>
<dbReference type="EMBL" id="AMZH03025141">
    <property type="protein sequence ID" value="RRT35382.1"/>
    <property type="molecule type" value="Genomic_DNA"/>
</dbReference>
<organism evidence="2 3">
    <name type="scientific">Ensete ventricosum</name>
    <name type="common">Abyssinian banana</name>
    <name type="synonym">Musa ensete</name>
    <dbReference type="NCBI Taxonomy" id="4639"/>
    <lineage>
        <taxon>Eukaryota</taxon>
        <taxon>Viridiplantae</taxon>
        <taxon>Streptophyta</taxon>
        <taxon>Embryophyta</taxon>
        <taxon>Tracheophyta</taxon>
        <taxon>Spermatophyta</taxon>
        <taxon>Magnoliopsida</taxon>
        <taxon>Liliopsida</taxon>
        <taxon>Zingiberales</taxon>
        <taxon>Musaceae</taxon>
        <taxon>Ensete</taxon>
    </lineage>
</organism>
<name>A0A426X7C1_ENSVE</name>
<evidence type="ECO:0000313" key="2">
    <source>
        <dbReference type="EMBL" id="RRT35382.1"/>
    </source>
</evidence>
<accession>A0A426X7C1</accession>
<evidence type="ECO:0000313" key="3">
    <source>
        <dbReference type="Proteomes" id="UP000287651"/>
    </source>
</evidence>
<evidence type="ECO:0000256" key="1">
    <source>
        <dbReference type="SAM" id="MobiDB-lite"/>
    </source>
</evidence>
<protein>
    <submittedName>
        <fullName evidence="2">Uncharacterized protein</fullName>
    </submittedName>
</protein>
<dbReference type="Proteomes" id="UP000287651">
    <property type="component" value="Unassembled WGS sequence"/>
</dbReference>
<feature type="region of interest" description="Disordered" evidence="1">
    <location>
        <begin position="54"/>
        <end position="76"/>
    </location>
</feature>
<dbReference type="AlphaFoldDB" id="A0A426X7C1"/>
<sequence>MPFVLRRLRRVRCTRNELVESDDRVSWSYRGCSIPRWGLANFSRTIDGVSDQVSGGLGSIGPGRASARGSRDPSWG</sequence>
<proteinExistence type="predicted"/>
<gene>
    <name evidence="2" type="ORF">B296_00047008</name>
</gene>
<reference evidence="2 3" key="1">
    <citation type="journal article" date="2014" name="Agronomy (Basel)">
        <title>A Draft Genome Sequence for Ensete ventricosum, the Drought-Tolerant Tree Against Hunger.</title>
        <authorList>
            <person name="Harrison J."/>
            <person name="Moore K.A."/>
            <person name="Paszkiewicz K."/>
            <person name="Jones T."/>
            <person name="Grant M."/>
            <person name="Ambacheew D."/>
            <person name="Muzemil S."/>
            <person name="Studholme D.J."/>
        </authorList>
    </citation>
    <scope>NUCLEOTIDE SEQUENCE [LARGE SCALE GENOMIC DNA]</scope>
</reference>